<gene>
    <name evidence="2" type="ORF">LTR16_004617</name>
</gene>
<organism evidence="2 3">
    <name type="scientific">Cryomyces antarcticus</name>
    <dbReference type="NCBI Taxonomy" id="329879"/>
    <lineage>
        <taxon>Eukaryota</taxon>
        <taxon>Fungi</taxon>
        <taxon>Dikarya</taxon>
        <taxon>Ascomycota</taxon>
        <taxon>Pezizomycotina</taxon>
        <taxon>Dothideomycetes</taxon>
        <taxon>Dothideomycetes incertae sedis</taxon>
        <taxon>Cryomyces</taxon>
    </lineage>
</organism>
<dbReference type="Proteomes" id="UP001357485">
    <property type="component" value="Unassembled WGS sequence"/>
</dbReference>
<proteinExistence type="predicted"/>
<comment type="caution">
    <text evidence="2">The sequence shown here is derived from an EMBL/GenBank/DDBJ whole genome shotgun (WGS) entry which is preliminary data.</text>
</comment>
<keyword evidence="3" id="KW-1185">Reference proteome</keyword>
<dbReference type="EMBL" id="JAVRRA010000633">
    <property type="protein sequence ID" value="KAK5285407.1"/>
    <property type="molecule type" value="Genomic_DNA"/>
</dbReference>
<accession>A0ABR0M617</accession>
<evidence type="ECO:0000313" key="2">
    <source>
        <dbReference type="EMBL" id="KAK5285407.1"/>
    </source>
</evidence>
<protein>
    <submittedName>
        <fullName evidence="2">Uncharacterized protein</fullName>
    </submittedName>
</protein>
<reference evidence="2 3" key="1">
    <citation type="submission" date="2023-08" db="EMBL/GenBank/DDBJ databases">
        <title>Black Yeasts Isolated from many extreme environments.</title>
        <authorList>
            <person name="Coleine C."/>
            <person name="Stajich J.E."/>
            <person name="Selbmann L."/>
        </authorList>
    </citation>
    <scope>NUCLEOTIDE SEQUENCE [LARGE SCALE GENOMIC DNA]</scope>
    <source>
        <strain evidence="2 3">CCFEE 536</strain>
    </source>
</reference>
<feature type="region of interest" description="Disordered" evidence="1">
    <location>
        <begin position="1"/>
        <end position="22"/>
    </location>
</feature>
<evidence type="ECO:0000313" key="3">
    <source>
        <dbReference type="Proteomes" id="UP001357485"/>
    </source>
</evidence>
<sequence length="355" mass="37825">MSVSPGSSTQGDRSEQNTTLLGTTVPAVRGVANCTRIDPKNIIDNSYVQQGLWPSSGDLIVYPTKAPNDGYFGTWEPAYVEGAMSYSTVHPGCPTIVAAFNLVSGNVTKEFTAFTCTPYVESLEVGAAFILPGYSIDLRNPLYKVSSGAAFSYDSVALSILGGALLSPGTNAQPFGGFLHPFFDMVINGKVGITASEPSGEANVAVLSDAIELLCGHVATQYLSLDREPAPPGDSSLDAQLVSVNCIRLVQSKVSTRILQGLLALVCVCVAVTISIMDTRDVLPRNPCSVAAVASMLARSEMLHSSVNPEGSEWRDSDELASMYERWVFSLGWWGETGSKERRFEVDVGTAEKTS</sequence>
<evidence type="ECO:0000256" key="1">
    <source>
        <dbReference type="SAM" id="MobiDB-lite"/>
    </source>
</evidence>
<name>A0ABR0M617_9PEZI</name>